<dbReference type="FunFam" id="3.20.20.30:FF:000002">
    <property type="entry name" value="LLM class flavin-dependent oxidoreductase"/>
    <property type="match status" value="1"/>
</dbReference>
<evidence type="ECO:0000313" key="5">
    <source>
        <dbReference type="Proteomes" id="UP000236737"/>
    </source>
</evidence>
<accession>A0A1H5W342</accession>
<dbReference type="CDD" id="cd00347">
    <property type="entry name" value="Flavin_utilizing_monoxygenases"/>
    <property type="match status" value="1"/>
</dbReference>
<dbReference type="Proteomes" id="UP000236737">
    <property type="component" value="Unassembled WGS sequence"/>
</dbReference>
<keyword evidence="5" id="KW-1185">Reference proteome</keyword>
<dbReference type="AlphaFoldDB" id="A0A1H5W342"/>
<dbReference type="Pfam" id="PF00296">
    <property type="entry name" value="Bac_luciferase"/>
    <property type="match status" value="1"/>
</dbReference>
<dbReference type="InterPro" id="IPR011251">
    <property type="entry name" value="Luciferase-like_dom"/>
</dbReference>
<protein>
    <recommendedName>
        <fullName evidence="2">Luciferase-like monooxygenase</fullName>
    </recommendedName>
</protein>
<dbReference type="PANTHER" id="PTHR30137:SF6">
    <property type="entry name" value="LUCIFERASE-LIKE MONOOXYGENASE"/>
    <property type="match status" value="1"/>
</dbReference>
<feature type="domain" description="Luciferase-like" evidence="3">
    <location>
        <begin position="13"/>
        <end position="301"/>
    </location>
</feature>
<dbReference type="GO" id="GO:0016705">
    <property type="term" value="F:oxidoreductase activity, acting on paired donors, with incorporation or reduction of molecular oxygen"/>
    <property type="evidence" value="ECO:0007669"/>
    <property type="project" value="InterPro"/>
</dbReference>
<dbReference type="EMBL" id="FNVP01000004">
    <property type="protein sequence ID" value="SEF93912.1"/>
    <property type="molecule type" value="Genomic_DNA"/>
</dbReference>
<sequence length="334" mass="36714">MNKNSLSQTKISVLDLAIVREGGTTSDTFKNSLDLAQHIEKWGFNRFWLAEHHNMEGIASSATSILIGHIAEGTTTLRVGSGGIMLPNHAPLIVAEQFGTLATLFPNRIDLGLGRAPGTDQFTAAALRRDEHAAMEFPQNIQELQMYLSASNKNGRVRSIPGEGLDIPIWILGSSTDSAYLAAALGLPYAFASHFAPAQLNTAIAIYRNNFKASEHLKEPYVMACVNVIAADSDEEASRLATSFKKLFLGIITGNRQQLKPPVIPDKNFMDPMEEAALQQMIAYTFIGGPEKVKRELQQFLDKTKVDELMIATAVFEHKARLRSYEIVGNLKNN</sequence>
<dbReference type="InterPro" id="IPR019949">
    <property type="entry name" value="CmoO-like"/>
</dbReference>
<evidence type="ECO:0000259" key="3">
    <source>
        <dbReference type="Pfam" id="PF00296"/>
    </source>
</evidence>
<dbReference type="NCBIfam" id="TIGR03558">
    <property type="entry name" value="oxido_grp_1"/>
    <property type="match status" value="1"/>
</dbReference>
<proteinExistence type="predicted"/>
<dbReference type="SUPFAM" id="SSF51679">
    <property type="entry name" value="Bacterial luciferase-like"/>
    <property type="match status" value="1"/>
</dbReference>
<dbReference type="InterPro" id="IPR036661">
    <property type="entry name" value="Luciferase-like_sf"/>
</dbReference>
<dbReference type="RefSeq" id="WP_103999422.1">
    <property type="nucleotide sequence ID" value="NZ_FNVP01000004.1"/>
</dbReference>
<evidence type="ECO:0000256" key="2">
    <source>
        <dbReference type="ARBA" id="ARBA00074555"/>
    </source>
</evidence>
<dbReference type="GO" id="GO:0005829">
    <property type="term" value="C:cytosol"/>
    <property type="evidence" value="ECO:0007669"/>
    <property type="project" value="TreeGrafter"/>
</dbReference>
<dbReference type="Gene3D" id="3.20.20.30">
    <property type="entry name" value="Luciferase-like domain"/>
    <property type="match status" value="1"/>
</dbReference>
<comment type="similarity">
    <text evidence="1">To bacterial alkanal monooxygenase alpha and beta chains.</text>
</comment>
<reference evidence="5" key="1">
    <citation type="submission" date="2016-10" db="EMBL/GenBank/DDBJ databases">
        <authorList>
            <person name="Varghese N."/>
            <person name="Submissions S."/>
        </authorList>
    </citation>
    <scope>NUCLEOTIDE SEQUENCE [LARGE SCALE GENOMIC DNA]</scope>
    <source>
        <strain evidence="5">CGMCC 1.9230</strain>
    </source>
</reference>
<evidence type="ECO:0000313" key="4">
    <source>
        <dbReference type="EMBL" id="SEF93912.1"/>
    </source>
</evidence>
<dbReference type="PANTHER" id="PTHR30137">
    <property type="entry name" value="LUCIFERASE-LIKE MONOOXYGENASE"/>
    <property type="match status" value="1"/>
</dbReference>
<gene>
    <name evidence="4" type="ORF">SAMN04488130_10437</name>
</gene>
<name>A0A1H5W342_9FLAO</name>
<evidence type="ECO:0000256" key="1">
    <source>
        <dbReference type="ARBA" id="ARBA00007789"/>
    </source>
</evidence>
<organism evidence="4 5">
    <name type="scientific">Flavobacterium urumqiense</name>
    <dbReference type="NCBI Taxonomy" id="935224"/>
    <lineage>
        <taxon>Bacteria</taxon>
        <taxon>Pseudomonadati</taxon>
        <taxon>Bacteroidota</taxon>
        <taxon>Flavobacteriia</taxon>
        <taxon>Flavobacteriales</taxon>
        <taxon>Flavobacteriaceae</taxon>
        <taxon>Flavobacterium</taxon>
    </lineage>
</organism>
<dbReference type="OrthoDB" id="9780518at2"/>
<dbReference type="InterPro" id="IPR050766">
    <property type="entry name" value="Bact_Lucif_Oxidored"/>
</dbReference>